<dbReference type="Gene3D" id="3.30.70.330">
    <property type="match status" value="1"/>
</dbReference>
<dbReference type="InterPro" id="IPR035979">
    <property type="entry name" value="RBD_domain_sf"/>
</dbReference>
<dbReference type="SUPFAM" id="SSF57850">
    <property type="entry name" value="RING/U-box"/>
    <property type="match status" value="1"/>
</dbReference>
<feature type="compositionally biased region" description="Low complexity" evidence="9">
    <location>
        <begin position="402"/>
        <end position="411"/>
    </location>
</feature>
<gene>
    <name evidence="11" type="ORF">PILCRDRAFT_63897</name>
</gene>
<feature type="domain" description="RING-type" evidence="10">
    <location>
        <begin position="48"/>
        <end position="91"/>
    </location>
</feature>
<organism evidence="11 12">
    <name type="scientific">Piloderma croceum (strain F 1598)</name>
    <dbReference type="NCBI Taxonomy" id="765440"/>
    <lineage>
        <taxon>Eukaryota</taxon>
        <taxon>Fungi</taxon>
        <taxon>Dikarya</taxon>
        <taxon>Basidiomycota</taxon>
        <taxon>Agaricomycotina</taxon>
        <taxon>Agaricomycetes</taxon>
        <taxon>Agaricomycetidae</taxon>
        <taxon>Atheliales</taxon>
        <taxon>Atheliaceae</taxon>
        <taxon>Piloderma</taxon>
    </lineage>
</organism>
<keyword evidence="7" id="KW-0539">Nucleus</keyword>
<dbReference type="STRING" id="765440.A0A0C3CCU3"/>
<dbReference type="InterPro" id="IPR013083">
    <property type="entry name" value="Znf_RING/FYVE/PHD"/>
</dbReference>
<dbReference type="HOGENOM" id="CLU_360164_0_0_1"/>
<dbReference type="GO" id="GO:0005634">
    <property type="term" value="C:nucleus"/>
    <property type="evidence" value="ECO:0007669"/>
    <property type="project" value="UniProtKB-SubCell"/>
</dbReference>
<dbReference type="Gene3D" id="3.30.40.10">
    <property type="entry name" value="Zinc/RING finger domain, C3HC4 (zinc finger)"/>
    <property type="match status" value="1"/>
</dbReference>
<dbReference type="FunFam" id="3.30.40.10:FF:000006">
    <property type="entry name" value="CCR4-NOT transcription complex subunit 4"/>
    <property type="match status" value="1"/>
</dbReference>
<dbReference type="GO" id="GO:0003723">
    <property type="term" value="F:RNA binding"/>
    <property type="evidence" value="ECO:0007669"/>
    <property type="project" value="UniProtKB-KW"/>
</dbReference>
<feature type="compositionally biased region" description="Low complexity" evidence="9">
    <location>
        <begin position="772"/>
        <end position="787"/>
    </location>
</feature>
<keyword evidence="12" id="KW-1185">Reference proteome</keyword>
<feature type="compositionally biased region" description="Polar residues" evidence="9">
    <location>
        <begin position="611"/>
        <end position="695"/>
    </location>
</feature>
<reference evidence="11 12" key="1">
    <citation type="submission" date="2014-04" db="EMBL/GenBank/DDBJ databases">
        <authorList>
            <consortium name="DOE Joint Genome Institute"/>
            <person name="Kuo A."/>
            <person name="Tarkka M."/>
            <person name="Buscot F."/>
            <person name="Kohler A."/>
            <person name="Nagy L.G."/>
            <person name="Floudas D."/>
            <person name="Copeland A."/>
            <person name="Barry K.W."/>
            <person name="Cichocki N."/>
            <person name="Veneault-Fourrey C."/>
            <person name="LaButti K."/>
            <person name="Lindquist E.A."/>
            <person name="Lipzen A."/>
            <person name="Lundell T."/>
            <person name="Morin E."/>
            <person name="Murat C."/>
            <person name="Sun H."/>
            <person name="Tunlid A."/>
            <person name="Henrissat B."/>
            <person name="Grigoriev I.V."/>
            <person name="Hibbett D.S."/>
            <person name="Martin F."/>
            <person name="Nordberg H.P."/>
            <person name="Cantor M.N."/>
            <person name="Hua S.X."/>
        </authorList>
    </citation>
    <scope>NUCLEOTIDE SEQUENCE [LARGE SCALE GENOMIC DNA]</scope>
    <source>
        <strain evidence="11 12">F 1598</strain>
    </source>
</reference>
<comment type="subcellular location">
    <subcellularLocation>
        <location evidence="1">Nucleus</location>
    </subcellularLocation>
</comment>
<feature type="compositionally biased region" description="Polar residues" evidence="9">
    <location>
        <begin position="560"/>
        <end position="572"/>
    </location>
</feature>
<evidence type="ECO:0000256" key="6">
    <source>
        <dbReference type="ARBA" id="ARBA00023054"/>
    </source>
</evidence>
<dbReference type="EMBL" id="KN832979">
    <property type="protein sequence ID" value="KIM87507.1"/>
    <property type="molecule type" value="Genomic_DNA"/>
</dbReference>
<dbReference type="GO" id="GO:0008270">
    <property type="term" value="F:zinc ion binding"/>
    <property type="evidence" value="ECO:0007669"/>
    <property type="project" value="UniProtKB-KW"/>
</dbReference>
<evidence type="ECO:0000256" key="5">
    <source>
        <dbReference type="ARBA" id="ARBA00022884"/>
    </source>
</evidence>
<dbReference type="InterPro" id="IPR039515">
    <property type="entry name" value="NOT4_mRING-HC-C4C4"/>
</dbReference>
<evidence type="ECO:0000256" key="2">
    <source>
        <dbReference type="ARBA" id="ARBA00022723"/>
    </source>
</evidence>
<protein>
    <recommendedName>
        <fullName evidence="10">RING-type domain-containing protein</fullName>
    </recommendedName>
</protein>
<dbReference type="InterPro" id="IPR012677">
    <property type="entry name" value="Nucleotide-bd_a/b_plait_sf"/>
</dbReference>
<name>A0A0C3CCU3_PILCF</name>
<keyword evidence="6" id="KW-0175">Coiled coil</keyword>
<evidence type="ECO:0000256" key="7">
    <source>
        <dbReference type="ARBA" id="ARBA00023242"/>
    </source>
</evidence>
<keyword evidence="4" id="KW-0862">Zinc</keyword>
<evidence type="ECO:0000256" key="9">
    <source>
        <dbReference type="SAM" id="MobiDB-lite"/>
    </source>
</evidence>
<evidence type="ECO:0000256" key="8">
    <source>
        <dbReference type="PROSITE-ProRule" id="PRU00175"/>
    </source>
</evidence>
<dbReference type="InterPro" id="IPR039780">
    <property type="entry name" value="Mot2"/>
</dbReference>
<dbReference type="InterPro" id="IPR001841">
    <property type="entry name" value="Znf_RING"/>
</dbReference>
<accession>A0A0C3CCU3</accession>
<dbReference type="InterPro" id="IPR003954">
    <property type="entry name" value="RRM_euk-type"/>
</dbReference>
<evidence type="ECO:0000259" key="10">
    <source>
        <dbReference type="PROSITE" id="PS50089"/>
    </source>
</evidence>
<dbReference type="GO" id="GO:0030014">
    <property type="term" value="C:CCR4-NOT complex"/>
    <property type="evidence" value="ECO:0007669"/>
    <property type="project" value="InterPro"/>
</dbReference>
<keyword evidence="3 8" id="KW-0863">Zinc-finger</keyword>
<dbReference type="AlphaFoldDB" id="A0A0C3CCU3"/>
<feature type="compositionally biased region" description="Basic residues" evidence="9">
    <location>
        <begin position="819"/>
        <end position="828"/>
    </location>
</feature>
<evidence type="ECO:0000313" key="12">
    <source>
        <dbReference type="Proteomes" id="UP000054166"/>
    </source>
</evidence>
<feature type="region of interest" description="Disordered" evidence="9">
    <location>
        <begin position="751"/>
        <end position="828"/>
    </location>
</feature>
<dbReference type="CDD" id="cd16618">
    <property type="entry name" value="mRING-HC-C4C4_CNOT4"/>
    <property type="match status" value="1"/>
</dbReference>
<feature type="region of interest" description="Disordered" evidence="9">
    <location>
        <begin position="609"/>
        <end position="696"/>
    </location>
</feature>
<feature type="compositionally biased region" description="Polar residues" evidence="9">
    <location>
        <begin position="285"/>
        <end position="304"/>
    </location>
</feature>
<feature type="region of interest" description="Disordered" evidence="9">
    <location>
        <begin position="272"/>
        <end position="411"/>
    </location>
</feature>
<proteinExistence type="predicted"/>
<sequence length="828" mass="89413">MTTRLHSHSSLPAPVVHAGFSVSQSKSHVLAGVQDAYWSDDEADDAECPLCLEEMDISDLNFKPCICGYQVCRFCWHHIKENLNRRCPACRREYTDDAVQFKPLAKEDHKRLTQQKKQRERERKELDSLGRRQLANVRVVQRNVVYVVGIGPRFAKEELIPTLRSTEYFGQYGKISKILLVKRTPSGGRDPVVGLYITFHRREDAARCIAAVDGTSSPGGGRELMRASYGTTKYCMAFLQTHHHSVRTGLPRGAAWGHKGNTAAVNHVASASIAQRQARRGGATSRPTRNNPAATNDSRSSGTRTHQDRRGGSGSTKTPSQASSSRPSTPAGGAKVSQKAAAPAEVKVLKQKEAQSPQQPRSPASSIAVESDLGSQDAIPLSPALRPQSTDSVPAVPPGITPGLSAPPGLPALSRIQLDMQNPHAAQSSYQMSTAAQALLDDVKARREAPLPSAYVSPFPDFDRTLQTLSGDDGGFGGFSFNLDPKLAGEDTDASAILPDFDAEATMPFHGTFTDAFPALRPPTQHGSPSSPFMSPPGISYPHIANRGIYDPLTLRPIERQSTGGSNYTGSFNPFAEVNEESASSSPRKAQYSPLDEERKVSRFGFARGRQGSTATSSPLHVSSPLSNNGDSHTSFYNSNEVSTPPHSSQWPALNRQQEYGYSQPGSLLNSPLAQHAQAQTAFSQHPSRFQSFDSGVSEAQLRELIQSSRERADRQTSSKLAANPAFNDPAIMSARFASPVLVSAMPEGCHDSTSTISPSQVAYGPPPGLTYPPGISSSPVPSASQPQTNGSVHGESFLFHIRGEGVPGQSTSTERRAFSVRKFHYRP</sequence>
<evidence type="ECO:0000256" key="3">
    <source>
        <dbReference type="ARBA" id="ARBA00022771"/>
    </source>
</evidence>
<keyword evidence="5" id="KW-0694">RNA-binding</keyword>
<dbReference type="Proteomes" id="UP000054166">
    <property type="component" value="Unassembled WGS sequence"/>
</dbReference>
<reference evidence="12" key="2">
    <citation type="submission" date="2015-01" db="EMBL/GenBank/DDBJ databases">
        <title>Evolutionary Origins and Diversification of the Mycorrhizal Mutualists.</title>
        <authorList>
            <consortium name="DOE Joint Genome Institute"/>
            <consortium name="Mycorrhizal Genomics Consortium"/>
            <person name="Kohler A."/>
            <person name="Kuo A."/>
            <person name="Nagy L.G."/>
            <person name="Floudas D."/>
            <person name="Copeland A."/>
            <person name="Barry K.W."/>
            <person name="Cichocki N."/>
            <person name="Veneault-Fourrey C."/>
            <person name="LaButti K."/>
            <person name="Lindquist E.A."/>
            <person name="Lipzen A."/>
            <person name="Lundell T."/>
            <person name="Morin E."/>
            <person name="Murat C."/>
            <person name="Riley R."/>
            <person name="Ohm R."/>
            <person name="Sun H."/>
            <person name="Tunlid A."/>
            <person name="Henrissat B."/>
            <person name="Grigoriev I.V."/>
            <person name="Hibbett D.S."/>
            <person name="Martin F."/>
        </authorList>
    </citation>
    <scope>NUCLEOTIDE SEQUENCE [LARGE SCALE GENOMIC DNA]</scope>
    <source>
        <strain evidence="12">F 1598</strain>
    </source>
</reference>
<dbReference type="SUPFAM" id="SSF54928">
    <property type="entry name" value="RNA-binding domain, RBD"/>
    <property type="match status" value="1"/>
</dbReference>
<dbReference type="InParanoid" id="A0A0C3CCU3"/>
<feature type="region of interest" description="Disordered" evidence="9">
    <location>
        <begin position="560"/>
        <end position="597"/>
    </location>
</feature>
<dbReference type="SMART" id="SM00361">
    <property type="entry name" value="RRM_1"/>
    <property type="match status" value="1"/>
</dbReference>
<dbReference type="Pfam" id="PF14570">
    <property type="entry name" value="zf-RING_4"/>
    <property type="match status" value="1"/>
</dbReference>
<dbReference type="PANTHER" id="PTHR12603">
    <property type="entry name" value="CCR4-NOT TRANSCRIPTION COMPLEX RELATED"/>
    <property type="match status" value="1"/>
</dbReference>
<feature type="compositionally biased region" description="Low complexity" evidence="9">
    <location>
        <begin position="272"/>
        <end position="283"/>
    </location>
</feature>
<dbReference type="PANTHER" id="PTHR12603:SF0">
    <property type="entry name" value="CCR4-NOT TRANSCRIPTION COMPLEX SUBUNIT 4"/>
    <property type="match status" value="1"/>
</dbReference>
<feature type="compositionally biased region" description="Polar residues" evidence="9">
    <location>
        <begin position="315"/>
        <end position="328"/>
    </location>
</feature>
<dbReference type="GO" id="GO:0004842">
    <property type="term" value="F:ubiquitin-protein transferase activity"/>
    <property type="evidence" value="ECO:0007669"/>
    <property type="project" value="InterPro"/>
</dbReference>
<evidence type="ECO:0000256" key="1">
    <source>
        <dbReference type="ARBA" id="ARBA00004123"/>
    </source>
</evidence>
<dbReference type="PROSITE" id="PS50089">
    <property type="entry name" value="ZF_RING_2"/>
    <property type="match status" value="1"/>
</dbReference>
<keyword evidence="2" id="KW-0479">Metal-binding</keyword>
<dbReference type="OrthoDB" id="1923159at2759"/>
<feature type="compositionally biased region" description="Low complexity" evidence="9">
    <location>
        <begin position="354"/>
        <end position="368"/>
    </location>
</feature>
<dbReference type="GO" id="GO:0016567">
    <property type="term" value="P:protein ubiquitination"/>
    <property type="evidence" value="ECO:0007669"/>
    <property type="project" value="TreeGrafter"/>
</dbReference>
<feature type="compositionally biased region" description="Polar residues" evidence="9">
    <location>
        <begin position="752"/>
        <end position="761"/>
    </location>
</feature>
<evidence type="ECO:0000313" key="11">
    <source>
        <dbReference type="EMBL" id="KIM87507.1"/>
    </source>
</evidence>
<evidence type="ECO:0000256" key="4">
    <source>
        <dbReference type="ARBA" id="ARBA00022833"/>
    </source>
</evidence>